<comment type="function">
    <text evidence="10">Part of a membrane-bound complex that couples electron transfer with translocation of ions across the membrane.</text>
</comment>
<reference evidence="14 15" key="1">
    <citation type="submission" date="2018-03" db="EMBL/GenBank/DDBJ databases">
        <title>Lachnoclostridium SNUG30386 gen.nov., sp.nov., isolated from human faeces.</title>
        <authorList>
            <person name="Seo B."/>
            <person name="Jeon K."/>
            <person name="Ko G."/>
        </authorList>
    </citation>
    <scope>NUCLEOTIDE SEQUENCE [LARGE SCALE GENOMIC DNA]</scope>
    <source>
        <strain evidence="14 15">SNUG30386</strain>
    </source>
</reference>
<evidence type="ECO:0000256" key="10">
    <source>
        <dbReference type="HAMAP-Rule" id="MF_00463"/>
    </source>
</evidence>
<keyword evidence="2 10" id="KW-0004">4Fe-4S</keyword>
<dbReference type="EMBL" id="PYLO01000005">
    <property type="protein sequence ID" value="PST36126.1"/>
    <property type="molecule type" value="Genomic_DNA"/>
</dbReference>
<evidence type="ECO:0000313" key="15">
    <source>
        <dbReference type="Proteomes" id="UP000241048"/>
    </source>
</evidence>
<comment type="cofactor">
    <cofactor evidence="10">
        <name>[4Fe-4S] cluster</name>
        <dbReference type="ChEBI" id="CHEBI:49883"/>
    </cofactor>
    <text evidence="10">Binds 3 [4Fe-4S] clusters.</text>
</comment>
<dbReference type="NCBIfam" id="TIGR01944">
    <property type="entry name" value="rnfB"/>
    <property type="match status" value="1"/>
</dbReference>
<evidence type="ECO:0000256" key="8">
    <source>
        <dbReference type="ARBA" id="ARBA00023014"/>
    </source>
</evidence>
<dbReference type="GO" id="GO:0046872">
    <property type="term" value="F:metal ion binding"/>
    <property type="evidence" value="ECO:0007669"/>
    <property type="project" value="UniProtKB-KW"/>
</dbReference>
<dbReference type="Pfam" id="PF12838">
    <property type="entry name" value="Fer4_7"/>
    <property type="match status" value="1"/>
</dbReference>
<dbReference type="GO" id="GO:0005886">
    <property type="term" value="C:plasma membrane"/>
    <property type="evidence" value="ECO:0007669"/>
    <property type="project" value="UniProtKB-SubCell"/>
</dbReference>
<comment type="caution">
    <text evidence="10">Lacks conserved residue(s) required for the propagation of feature annotation.</text>
</comment>
<dbReference type="RefSeq" id="WP_022359780.1">
    <property type="nucleotide sequence ID" value="NZ_CAUWBW010000007.1"/>
</dbReference>
<dbReference type="InterPro" id="IPR010207">
    <property type="entry name" value="Elect_transpt_cplx_RnfB/RsxB"/>
</dbReference>
<dbReference type="AlphaFoldDB" id="A0A2T3FLH8"/>
<dbReference type="PROSITE" id="PS51379">
    <property type="entry name" value="4FE4S_FER_2"/>
    <property type="match status" value="3"/>
</dbReference>
<dbReference type="SUPFAM" id="SSF46548">
    <property type="entry name" value="alpha-helical ferredoxin"/>
    <property type="match status" value="1"/>
</dbReference>
<dbReference type="GO" id="GO:0009055">
    <property type="term" value="F:electron transfer activity"/>
    <property type="evidence" value="ECO:0007669"/>
    <property type="project" value="InterPro"/>
</dbReference>
<name>A0A2T3FLH8_9CLOT</name>
<feature type="domain" description="4Fe-4S ferredoxin-type" evidence="12">
    <location>
        <begin position="238"/>
        <end position="263"/>
    </location>
</feature>
<feature type="binding site" evidence="10">
    <location>
        <position position="154"/>
    </location>
    <ligand>
        <name>[4Fe-4S] cluster</name>
        <dbReference type="ChEBI" id="CHEBI:49883"/>
        <label>3</label>
    </ligand>
</feature>
<feature type="binding site" evidence="10">
    <location>
        <position position="51"/>
    </location>
    <ligand>
        <name>[4Fe-4S] cluster</name>
        <dbReference type="ChEBI" id="CHEBI:49883"/>
        <label>1</label>
    </ligand>
</feature>
<protein>
    <recommendedName>
        <fullName evidence="10">Ion-translocating oxidoreductase complex subunit B</fullName>
        <ecNumber evidence="10">7.-.-.-</ecNumber>
    </recommendedName>
    <alternativeName>
        <fullName evidence="10">Rnf electron transport complex subunit B</fullName>
    </alternativeName>
</protein>
<evidence type="ECO:0000259" key="13">
    <source>
        <dbReference type="PROSITE" id="PS51656"/>
    </source>
</evidence>
<evidence type="ECO:0000256" key="9">
    <source>
        <dbReference type="ARBA" id="ARBA00023136"/>
    </source>
</evidence>
<comment type="subcellular location">
    <subcellularLocation>
        <location evidence="10">Cell membrane</location>
    </subcellularLocation>
</comment>
<dbReference type="HAMAP" id="MF_00463">
    <property type="entry name" value="RsxB_RnfB"/>
    <property type="match status" value="1"/>
</dbReference>
<feature type="domain" description="4Fe-4S" evidence="13">
    <location>
        <begin position="34"/>
        <end position="93"/>
    </location>
</feature>
<dbReference type="InterPro" id="IPR017896">
    <property type="entry name" value="4Fe4S_Fe-S-bd"/>
</dbReference>
<keyword evidence="9 10" id="KW-0472">Membrane</keyword>
<organism evidence="14 15">
    <name type="scientific">Clostridium fessum</name>
    <dbReference type="NCBI Taxonomy" id="2126740"/>
    <lineage>
        <taxon>Bacteria</taxon>
        <taxon>Bacillati</taxon>
        <taxon>Bacillota</taxon>
        <taxon>Clostridia</taxon>
        <taxon>Eubacteriales</taxon>
        <taxon>Clostridiaceae</taxon>
        <taxon>Clostridium</taxon>
    </lineage>
</organism>
<evidence type="ECO:0000256" key="4">
    <source>
        <dbReference type="ARBA" id="ARBA00022737"/>
    </source>
</evidence>
<evidence type="ECO:0000256" key="2">
    <source>
        <dbReference type="ARBA" id="ARBA00022485"/>
    </source>
</evidence>
<feature type="binding site" evidence="10">
    <location>
        <position position="150"/>
    </location>
    <ligand>
        <name>[4Fe-4S] cluster</name>
        <dbReference type="ChEBI" id="CHEBI:49883"/>
        <label>2</label>
    </ligand>
</feature>
<keyword evidence="15" id="KW-1185">Reference proteome</keyword>
<keyword evidence="7 10" id="KW-0408">Iron</keyword>
<dbReference type="InterPro" id="IPR007202">
    <property type="entry name" value="4Fe-4S_dom"/>
</dbReference>
<evidence type="ECO:0000256" key="1">
    <source>
        <dbReference type="ARBA" id="ARBA00022448"/>
    </source>
</evidence>
<keyword evidence="8 10" id="KW-0411">Iron-sulfur</keyword>
<keyword evidence="3 10" id="KW-0479">Metal-binding</keyword>
<comment type="similarity">
    <text evidence="10">Belongs to the 4Fe4S bacterial-type ferredoxin family. RnfB subfamily.</text>
</comment>
<dbReference type="Pfam" id="PF00037">
    <property type="entry name" value="Fer4"/>
    <property type="match status" value="1"/>
</dbReference>
<feature type="binding site" evidence="10">
    <location>
        <position position="144"/>
    </location>
    <ligand>
        <name>[4Fe-4S] cluster</name>
        <dbReference type="ChEBI" id="CHEBI:49883"/>
        <label>2</label>
    </ligand>
</feature>
<proteinExistence type="inferred from homology"/>
<dbReference type="GO" id="GO:0051539">
    <property type="term" value="F:4 iron, 4 sulfur cluster binding"/>
    <property type="evidence" value="ECO:0007669"/>
    <property type="project" value="UniProtKB-UniRule"/>
</dbReference>
<keyword evidence="6 10" id="KW-0249">Electron transport</keyword>
<keyword evidence="11" id="KW-0812">Transmembrane</keyword>
<evidence type="ECO:0000259" key="12">
    <source>
        <dbReference type="PROSITE" id="PS51379"/>
    </source>
</evidence>
<keyword evidence="11" id="KW-1133">Transmembrane helix</keyword>
<comment type="caution">
    <text evidence="14">The sequence shown here is derived from an EMBL/GenBank/DDBJ whole genome shotgun (WGS) entry which is preliminary data.</text>
</comment>
<evidence type="ECO:0000256" key="5">
    <source>
        <dbReference type="ARBA" id="ARBA00022967"/>
    </source>
</evidence>
<sequence length="263" mass="26866">MDMNSIIIAAVVIAAVGIIVGVGLGLFGAKFKVEVDEKEAAVREELPGNNCGGCGYPGCDGLAKAIAEGKAPVNACPVGGAPVGEKIAAIMGVEAGSSEKKVAFVKCKGTCDKTKVQYEYHGIEDCAKASVVPGGGAKACSYGCTGFGTCVKACKFDAIHVVDGVAVVDKEKCVACGACVAACPKHLIDLVPYKAKHLVQCSSHDRGPAVKAACQVGCIGCTLCTKQCKFDAIHMDNNVAVIDYEKCVNCGACAAKCPVKVIQ</sequence>
<dbReference type="EC" id="7.-.-.-" evidence="10"/>
<comment type="subunit">
    <text evidence="10">The complex is composed of six subunits: RnfA, RnfB, RnfC, RnfD, RnfE and RnfG.</text>
</comment>
<dbReference type="Proteomes" id="UP000241048">
    <property type="component" value="Unassembled WGS sequence"/>
</dbReference>
<gene>
    <name evidence="10" type="primary">rnfB</name>
    <name evidence="14" type="ORF">C7U56_12875</name>
</gene>
<evidence type="ECO:0000256" key="6">
    <source>
        <dbReference type="ARBA" id="ARBA00022982"/>
    </source>
</evidence>
<feature type="binding site" evidence="10">
    <location>
        <position position="76"/>
    </location>
    <ligand>
        <name>[4Fe-4S] cluster</name>
        <dbReference type="ChEBI" id="CHEBI:49883"/>
        <label>1</label>
    </ligand>
</feature>
<dbReference type="Gene3D" id="1.10.15.40">
    <property type="entry name" value="Electron transport complex subunit B, putative Fe-S cluster"/>
    <property type="match status" value="1"/>
</dbReference>
<feature type="transmembrane region" description="Helical" evidence="11">
    <location>
        <begin position="6"/>
        <end position="29"/>
    </location>
</feature>
<dbReference type="CDD" id="cd10549">
    <property type="entry name" value="MtMvhB_like"/>
    <property type="match status" value="1"/>
</dbReference>
<dbReference type="InterPro" id="IPR017900">
    <property type="entry name" value="4Fe4S_Fe_S_CS"/>
</dbReference>
<keyword evidence="1 10" id="KW-0813">Transport</keyword>
<dbReference type="PROSITE" id="PS00198">
    <property type="entry name" value="4FE4S_FER_1"/>
    <property type="match status" value="2"/>
</dbReference>
<feature type="binding site" evidence="10">
    <location>
        <position position="54"/>
    </location>
    <ligand>
        <name>[4Fe-4S] cluster</name>
        <dbReference type="ChEBI" id="CHEBI:49883"/>
        <label>1</label>
    </ligand>
</feature>
<feature type="binding site" evidence="10">
    <location>
        <position position="59"/>
    </location>
    <ligand>
        <name>[4Fe-4S] cluster</name>
        <dbReference type="ChEBI" id="CHEBI:49883"/>
        <label>1</label>
    </ligand>
</feature>
<feature type="binding site" evidence="10">
    <location>
        <position position="176"/>
    </location>
    <ligand>
        <name>[4Fe-4S] cluster</name>
        <dbReference type="ChEBI" id="CHEBI:49883"/>
        <label>3</label>
    </ligand>
</feature>
<keyword evidence="10" id="KW-1003">Cell membrane</keyword>
<evidence type="ECO:0000313" key="14">
    <source>
        <dbReference type="EMBL" id="PST36126.1"/>
    </source>
</evidence>
<feature type="domain" description="4Fe-4S ferredoxin-type" evidence="12">
    <location>
        <begin position="206"/>
        <end position="237"/>
    </location>
</feature>
<feature type="binding site" evidence="10">
    <location>
        <position position="173"/>
    </location>
    <ligand>
        <name>[4Fe-4S] cluster</name>
        <dbReference type="ChEBI" id="CHEBI:49883"/>
        <label>3</label>
    </ligand>
</feature>
<dbReference type="PANTHER" id="PTHR43560">
    <property type="entry name" value="ION-TRANSLOCATING OXIDOREDUCTASE COMPLEX SUBUNIT B"/>
    <property type="match status" value="1"/>
</dbReference>
<dbReference type="GO" id="GO:0022900">
    <property type="term" value="P:electron transport chain"/>
    <property type="evidence" value="ECO:0007669"/>
    <property type="project" value="UniProtKB-UniRule"/>
</dbReference>
<dbReference type="PANTHER" id="PTHR43560:SF1">
    <property type="entry name" value="ION-TRANSLOCATING OXIDOREDUCTASE COMPLEX SUBUNIT B"/>
    <property type="match status" value="1"/>
</dbReference>
<dbReference type="Pfam" id="PF04060">
    <property type="entry name" value="FeS"/>
    <property type="match status" value="1"/>
</dbReference>
<dbReference type="InterPro" id="IPR050395">
    <property type="entry name" value="4Fe4S_Ferredoxin_RnfB"/>
</dbReference>
<keyword evidence="5 10" id="KW-1278">Translocase</keyword>
<evidence type="ECO:0000256" key="11">
    <source>
        <dbReference type="SAM" id="Phobius"/>
    </source>
</evidence>
<dbReference type="PROSITE" id="PS51656">
    <property type="entry name" value="4FE4S"/>
    <property type="match status" value="1"/>
</dbReference>
<dbReference type="Gene3D" id="3.30.70.20">
    <property type="match status" value="2"/>
</dbReference>
<feature type="domain" description="4Fe-4S ferredoxin-type" evidence="12">
    <location>
        <begin position="164"/>
        <end position="193"/>
    </location>
</feature>
<feature type="region of interest" description="Hydrophobic" evidence="10">
    <location>
        <begin position="1"/>
        <end position="28"/>
    </location>
</feature>
<accession>A0A2T3FLH8</accession>
<feature type="binding site" evidence="10">
    <location>
        <position position="140"/>
    </location>
    <ligand>
        <name>[4Fe-4S] cluster</name>
        <dbReference type="ChEBI" id="CHEBI:49883"/>
        <label>2</label>
    </ligand>
</feature>
<feature type="binding site" evidence="10">
    <location>
        <position position="179"/>
    </location>
    <ligand>
        <name>[4Fe-4S] cluster</name>
        <dbReference type="ChEBI" id="CHEBI:49883"/>
        <label>3</label>
    </ligand>
</feature>
<evidence type="ECO:0000256" key="3">
    <source>
        <dbReference type="ARBA" id="ARBA00022723"/>
    </source>
</evidence>
<evidence type="ECO:0000256" key="7">
    <source>
        <dbReference type="ARBA" id="ARBA00023004"/>
    </source>
</evidence>
<feature type="binding site" evidence="10">
    <location>
        <position position="183"/>
    </location>
    <ligand>
        <name>[4Fe-4S] cluster</name>
        <dbReference type="ChEBI" id="CHEBI:49883"/>
        <label>2</label>
    </ligand>
</feature>
<keyword evidence="4 10" id="KW-0677">Repeat</keyword>